<protein>
    <submittedName>
        <fullName evidence="1">Uncharacterized protein</fullName>
    </submittedName>
</protein>
<accession>A0A7J9IKT6</accession>
<dbReference type="Proteomes" id="UP000593575">
    <property type="component" value="Unassembled WGS sequence"/>
</dbReference>
<name>A0A7J9IKT6_9ROSI</name>
<gene>
    <name evidence="1" type="ORF">Goarm_019523</name>
</gene>
<proteinExistence type="predicted"/>
<sequence>MEALTESLTRRIYNNKAKPSINSLTVSKIDSLILLVPNRPWHRLQPQLKQKRML</sequence>
<evidence type="ECO:0000313" key="1">
    <source>
        <dbReference type="EMBL" id="MBA0822741.1"/>
    </source>
</evidence>
<organism evidence="1 2">
    <name type="scientific">Gossypium armourianum</name>
    <dbReference type="NCBI Taxonomy" id="34283"/>
    <lineage>
        <taxon>Eukaryota</taxon>
        <taxon>Viridiplantae</taxon>
        <taxon>Streptophyta</taxon>
        <taxon>Embryophyta</taxon>
        <taxon>Tracheophyta</taxon>
        <taxon>Spermatophyta</taxon>
        <taxon>Magnoliopsida</taxon>
        <taxon>eudicotyledons</taxon>
        <taxon>Gunneridae</taxon>
        <taxon>Pentapetalae</taxon>
        <taxon>rosids</taxon>
        <taxon>malvids</taxon>
        <taxon>Malvales</taxon>
        <taxon>Malvaceae</taxon>
        <taxon>Malvoideae</taxon>
        <taxon>Gossypium</taxon>
    </lineage>
</organism>
<reference evidence="1 2" key="1">
    <citation type="journal article" date="2019" name="Genome Biol. Evol.">
        <title>Insights into the evolution of the New World diploid cottons (Gossypium, subgenus Houzingenia) based on genome sequencing.</title>
        <authorList>
            <person name="Grover C.E."/>
            <person name="Arick M.A. 2nd"/>
            <person name="Thrash A."/>
            <person name="Conover J.L."/>
            <person name="Sanders W.S."/>
            <person name="Peterson D.G."/>
            <person name="Frelichowski J.E."/>
            <person name="Scheffler J.A."/>
            <person name="Scheffler B.E."/>
            <person name="Wendel J.F."/>
        </authorList>
    </citation>
    <scope>NUCLEOTIDE SEQUENCE [LARGE SCALE GENOMIC DNA]</scope>
    <source>
        <strain evidence="1">6</strain>
        <tissue evidence="1">Leaf</tissue>
    </source>
</reference>
<evidence type="ECO:0000313" key="2">
    <source>
        <dbReference type="Proteomes" id="UP000593575"/>
    </source>
</evidence>
<keyword evidence="2" id="KW-1185">Reference proteome</keyword>
<dbReference type="AlphaFoldDB" id="A0A7J9IKT6"/>
<dbReference type="EMBL" id="JABFAE010000002">
    <property type="protein sequence ID" value="MBA0822741.1"/>
    <property type="molecule type" value="Genomic_DNA"/>
</dbReference>
<comment type="caution">
    <text evidence="1">The sequence shown here is derived from an EMBL/GenBank/DDBJ whole genome shotgun (WGS) entry which is preliminary data.</text>
</comment>